<dbReference type="PANTHER" id="PTHR42711">
    <property type="entry name" value="ABC TRANSPORTER ATP-BINDING PROTEIN"/>
    <property type="match status" value="1"/>
</dbReference>
<dbReference type="InterPro" id="IPR003593">
    <property type="entry name" value="AAA+_ATPase"/>
</dbReference>
<evidence type="ECO:0000256" key="3">
    <source>
        <dbReference type="ARBA" id="ARBA00022448"/>
    </source>
</evidence>
<evidence type="ECO:0000256" key="2">
    <source>
        <dbReference type="ARBA" id="ARBA00005417"/>
    </source>
</evidence>
<dbReference type="GO" id="GO:0046677">
    <property type="term" value="P:response to antibiotic"/>
    <property type="evidence" value="ECO:0007669"/>
    <property type="project" value="UniProtKB-KW"/>
</dbReference>
<dbReference type="GO" id="GO:0016887">
    <property type="term" value="F:ATP hydrolysis activity"/>
    <property type="evidence" value="ECO:0007669"/>
    <property type="project" value="InterPro"/>
</dbReference>
<dbReference type="SMART" id="SM00382">
    <property type="entry name" value="AAA"/>
    <property type="match status" value="1"/>
</dbReference>
<dbReference type="Pfam" id="PF00005">
    <property type="entry name" value="ABC_tran"/>
    <property type="match status" value="1"/>
</dbReference>
<dbReference type="EMBL" id="CP023564">
    <property type="protein sequence ID" value="ATG55443.1"/>
    <property type="molecule type" value="Genomic_DNA"/>
</dbReference>
<keyword evidence="9" id="KW-1185">Reference proteome</keyword>
<keyword evidence="5 8" id="KW-0067">ATP-binding</keyword>
<keyword evidence="6" id="KW-0046">Antibiotic resistance</keyword>
<dbReference type="GO" id="GO:0005886">
    <property type="term" value="C:plasma membrane"/>
    <property type="evidence" value="ECO:0007669"/>
    <property type="project" value="UniProtKB-SubCell"/>
</dbReference>
<evidence type="ECO:0000256" key="4">
    <source>
        <dbReference type="ARBA" id="ARBA00022741"/>
    </source>
</evidence>
<dbReference type="GO" id="GO:0022857">
    <property type="term" value="F:transmembrane transporter activity"/>
    <property type="evidence" value="ECO:0007669"/>
    <property type="project" value="UniProtKB-ARBA"/>
</dbReference>
<evidence type="ECO:0000256" key="1">
    <source>
        <dbReference type="ARBA" id="ARBA00004202"/>
    </source>
</evidence>
<dbReference type="InterPro" id="IPR017871">
    <property type="entry name" value="ABC_transporter-like_CS"/>
</dbReference>
<evidence type="ECO:0000313" key="9">
    <source>
        <dbReference type="Proteomes" id="UP000217889"/>
    </source>
</evidence>
<accession>A0A291GZ16</accession>
<dbReference type="InterPro" id="IPR050763">
    <property type="entry name" value="ABC_transporter_ATP-binding"/>
</dbReference>
<name>A0A291GZ16_9MICO</name>
<dbReference type="CDD" id="cd03225">
    <property type="entry name" value="ABC_cobalt_CbiO_domain1"/>
    <property type="match status" value="1"/>
</dbReference>
<gene>
    <name evidence="8" type="ORF">CFK41_12205</name>
</gene>
<evidence type="ECO:0000259" key="7">
    <source>
        <dbReference type="PROSITE" id="PS50893"/>
    </source>
</evidence>
<comment type="similarity">
    <text evidence="2">Belongs to the ABC transporter superfamily.</text>
</comment>
<proteinExistence type="inferred from homology"/>
<dbReference type="PANTHER" id="PTHR42711:SF5">
    <property type="entry name" value="ABC TRANSPORTER ATP-BINDING PROTEIN NATA"/>
    <property type="match status" value="1"/>
</dbReference>
<dbReference type="Proteomes" id="UP000217889">
    <property type="component" value="Chromosome"/>
</dbReference>
<dbReference type="SUPFAM" id="SSF52540">
    <property type="entry name" value="P-loop containing nucleoside triphosphate hydrolases"/>
    <property type="match status" value="1"/>
</dbReference>
<dbReference type="PROSITE" id="PS00211">
    <property type="entry name" value="ABC_TRANSPORTER_1"/>
    <property type="match status" value="1"/>
</dbReference>
<protein>
    <submittedName>
        <fullName evidence="8">Multidrug ABC transporter ATP-binding protein</fullName>
    </submittedName>
</protein>
<keyword evidence="4" id="KW-0547">Nucleotide-binding</keyword>
<dbReference type="InterPro" id="IPR015856">
    <property type="entry name" value="ABC_transpr_CbiO/EcfA_su"/>
</dbReference>
<reference evidence="8 9" key="1">
    <citation type="journal article" date="2014" name="Int. J. Syst. Evol. Microbiol.">
        <title>Brachybacterium ginsengisoli sp. nov., isolated from soil of a ginseng field.</title>
        <authorList>
            <person name="Hoang V.A."/>
            <person name="Kim Y.J."/>
            <person name="Nguyen N.L."/>
            <person name="Yang D.C."/>
        </authorList>
    </citation>
    <scope>NUCLEOTIDE SEQUENCE [LARGE SCALE GENOMIC DNA]</scope>
    <source>
        <strain evidence="8 9">DCY80</strain>
    </source>
</reference>
<feature type="domain" description="ABC transporter" evidence="7">
    <location>
        <begin position="21"/>
        <end position="228"/>
    </location>
</feature>
<sequence>MRFDGVMARTPSHDVLPAPLVSFSGVGVVRDDSVLLLEATGSASEGEVLVLTGANGSGKTTLLKVLAGLLEPTAGTIRIGGRRPDDRDRAFRTDLAALIGPPQTARDLTVLEHLQFIGATWGTGARRAKEDGRALLDELGITHLGGRFPHELSSGQSQLVALALTLARPSRVLLLDEPEQRLDPERLDLVIGAVRARTRAGTAVVLASHSPHLVDELADVRLHLEEQA</sequence>
<dbReference type="PROSITE" id="PS50893">
    <property type="entry name" value="ABC_TRANSPORTER_2"/>
    <property type="match status" value="1"/>
</dbReference>
<dbReference type="Gene3D" id="3.40.50.300">
    <property type="entry name" value="P-loop containing nucleotide triphosphate hydrolases"/>
    <property type="match status" value="1"/>
</dbReference>
<evidence type="ECO:0000313" key="8">
    <source>
        <dbReference type="EMBL" id="ATG55443.1"/>
    </source>
</evidence>
<evidence type="ECO:0000256" key="5">
    <source>
        <dbReference type="ARBA" id="ARBA00022840"/>
    </source>
</evidence>
<evidence type="ECO:0000256" key="6">
    <source>
        <dbReference type="ARBA" id="ARBA00023251"/>
    </source>
</evidence>
<dbReference type="OrthoDB" id="6198786at2"/>
<keyword evidence="3" id="KW-0813">Transport</keyword>
<dbReference type="GO" id="GO:0005524">
    <property type="term" value="F:ATP binding"/>
    <property type="evidence" value="ECO:0007669"/>
    <property type="project" value="UniProtKB-KW"/>
</dbReference>
<dbReference type="InterPro" id="IPR027417">
    <property type="entry name" value="P-loop_NTPase"/>
</dbReference>
<dbReference type="KEGG" id="bgg:CFK41_12205"/>
<dbReference type="InterPro" id="IPR003439">
    <property type="entry name" value="ABC_transporter-like_ATP-bd"/>
</dbReference>
<comment type="subcellular location">
    <subcellularLocation>
        <location evidence="1">Cell membrane</location>
        <topology evidence="1">Peripheral membrane protein</topology>
    </subcellularLocation>
</comment>
<organism evidence="8 9">
    <name type="scientific">Brachybacterium ginsengisoli</name>
    <dbReference type="NCBI Taxonomy" id="1331682"/>
    <lineage>
        <taxon>Bacteria</taxon>
        <taxon>Bacillati</taxon>
        <taxon>Actinomycetota</taxon>
        <taxon>Actinomycetes</taxon>
        <taxon>Micrococcales</taxon>
        <taxon>Dermabacteraceae</taxon>
        <taxon>Brachybacterium</taxon>
    </lineage>
</organism>
<dbReference type="AlphaFoldDB" id="A0A291GZ16"/>